<sequence>MRCWKSPVNVTCKVVLLDQQQFTSEANDKTLGKDVLLEVLRRVGVHEIGYFGLRFIDGNNQTQWLDQNKTVFKQVKGQTQCTLYFGVKFYVVDPCKLNQESTRYQFFLQLKQDILQGRIPVSFDLAAELGAFMVQSELGDFDSRRHTPGYISEFRFIANQTVELENRIALVHTELHGQQPALAELNFLEKVKWLEMYGVDLHPVIGEDNNEYFLGLSPTSVIVLRNKNKVATYSWSRISKIYHKGKYFMVRVLESKSNDENTYGFETPSKAACKHLYKCSLDLREFFKSNQSSEQVEARKLDDFDLKGSQQFVRVPSKRYQRRAFETIQPTSLDIGDTIIDRIQSNSGEPTSLPVGGEWARSESPKSFQSLPQPPTRGLYSSNSRISSSRRSVSMESRSSNESKSLASSASNKSRKRGSDSESEISKSSGKTRRRRTRSKRSSTGRRDKKKQEYVLVDSKEQWKEVQKKQAENSLVQEARVVSPNRPRSEGGETLGSGRRRHRKGHHRSRSRSPGESKKRLPDELKRHLQFNLIDTSGMSENQLREIPYTVVETAAAKAVKVKLAPITKKANTMRITSRRNV</sequence>
<dbReference type="SMART" id="SM01196">
    <property type="entry name" value="FERM_C"/>
    <property type="match status" value="1"/>
</dbReference>
<gene>
    <name evidence="6" type="ORF">GE061_003055</name>
</gene>
<keyword evidence="7" id="KW-1185">Reference proteome</keyword>
<dbReference type="PROSITE" id="PS00660">
    <property type="entry name" value="FERM_1"/>
    <property type="match status" value="1"/>
</dbReference>
<evidence type="ECO:0000256" key="4">
    <source>
        <dbReference type="ARBA" id="ARBA00022949"/>
    </source>
</evidence>
<dbReference type="GO" id="GO:0071944">
    <property type="term" value="C:cell periphery"/>
    <property type="evidence" value="ECO:0007669"/>
    <property type="project" value="UniProtKB-ARBA"/>
</dbReference>
<dbReference type="GO" id="GO:0031032">
    <property type="term" value="P:actomyosin structure organization"/>
    <property type="evidence" value="ECO:0007669"/>
    <property type="project" value="TreeGrafter"/>
</dbReference>
<feature type="compositionally biased region" description="Basic residues" evidence="5">
    <location>
        <begin position="498"/>
        <end position="511"/>
    </location>
</feature>
<dbReference type="GO" id="GO:0005856">
    <property type="term" value="C:cytoskeleton"/>
    <property type="evidence" value="ECO:0007669"/>
    <property type="project" value="TreeGrafter"/>
</dbReference>
<feature type="region of interest" description="Disordered" evidence="5">
    <location>
        <begin position="468"/>
        <end position="523"/>
    </location>
</feature>
<dbReference type="GO" id="GO:0030182">
    <property type="term" value="P:neuron differentiation"/>
    <property type="evidence" value="ECO:0007669"/>
    <property type="project" value="UniProtKB-ARBA"/>
</dbReference>
<dbReference type="InterPro" id="IPR011993">
    <property type="entry name" value="PH-like_dom_sf"/>
</dbReference>
<dbReference type="InterPro" id="IPR019748">
    <property type="entry name" value="FERM_central"/>
</dbReference>
<evidence type="ECO:0000256" key="3">
    <source>
        <dbReference type="ARBA" id="ARBA00022490"/>
    </source>
</evidence>
<dbReference type="PRINTS" id="PR00935">
    <property type="entry name" value="BAND41"/>
</dbReference>
<dbReference type="FunFam" id="2.30.29.30:FF:000002">
    <property type="entry name" value="Band 4.1-like protein 5 isoform 1"/>
    <property type="match status" value="1"/>
</dbReference>
<evidence type="ECO:0000256" key="2">
    <source>
        <dbReference type="ARBA" id="ARBA00004496"/>
    </source>
</evidence>
<dbReference type="InterPro" id="IPR035963">
    <property type="entry name" value="FERM_2"/>
</dbReference>
<reference evidence="6" key="1">
    <citation type="journal article" date="2021" name="Mol. Ecol. Resour.">
        <title>Apolygus lucorum genome provides insights into omnivorousness and mesophyll feeding.</title>
        <authorList>
            <person name="Liu Y."/>
            <person name="Liu H."/>
            <person name="Wang H."/>
            <person name="Huang T."/>
            <person name="Liu B."/>
            <person name="Yang B."/>
            <person name="Yin L."/>
            <person name="Li B."/>
            <person name="Zhang Y."/>
            <person name="Zhang S."/>
            <person name="Jiang F."/>
            <person name="Zhang X."/>
            <person name="Ren Y."/>
            <person name="Wang B."/>
            <person name="Wang S."/>
            <person name="Lu Y."/>
            <person name="Wu K."/>
            <person name="Fan W."/>
            <person name="Wang G."/>
        </authorList>
    </citation>
    <scope>NUCLEOTIDE SEQUENCE</scope>
    <source>
        <strain evidence="6">12Hb</strain>
    </source>
</reference>
<dbReference type="SUPFAM" id="SSF50729">
    <property type="entry name" value="PH domain-like"/>
    <property type="match status" value="1"/>
</dbReference>
<accession>A0A6A4JMG1</accession>
<dbReference type="Pfam" id="PF00373">
    <property type="entry name" value="FERM_M"/>
    <property type="match status" value="1"/>
</dbReference>
<keyword evidence="3" id="KW-0963">Cytoplasm</keyword>
<dbReference type="GO" id="GO:0016020">
    <property type="term" value="C:membrane"/>
    <property type="evidence" value="ECO:0007669"/>
    <property type="project" value="UniProtKB-ARBA"/>
</dbReference>
<evidence type="ECO:0000313" key="6">
    <source>
        <dbReference type="EMBL" id="KAF6202656.1"/>
    </source>
</evidence>
<dbReference type="Gene3D" id="3.10.20.90">
    <property type="entry name" value="Phosphatidylinositol 3-kinase Catalytic Subunit, Chain A, domain 1"/>
    <property type="match status" value="1"/>
</dbReference>
<dbReference type="Pfam" id="PF09380">
    <property type="entry name" value="FERM_C"/>
    <property type="match status" value="1"/>
</dbReference>
<evidence type="ECO:0000256" key="5">
    <source>
        <dbReference type="SAM" id="MobiDB-lite"/>
    </source>
</evidence>
<dbReference type="InterPro" id="IPR029071">
    <property type="entry name" value="Ubiquitin-like_domsf"/>
</dbReference>
<dbReference type="InterPro" id="IPR000299">
    <property type="entry name" value="FERM_domain"/>
</dbReference>
<protein>
    <submittedName>
        <fullName evidence="6">Uncharacterized protein</fullName>
    </submittedName>
</protein>
<dbReference type="PANTHER" id="PTHR23280:SF4">
    <property type="entry name" value="BAND 4.1-LIKE PROTEIN 4A"/>
    <property type="match status" value="1"/>
</dbReference>
<dbReference type="Gene3D" id="1.20.80.10">
    <property type="match status" value="1"/>
</dbReference>
<dbReference type="InterPro" id="IPR018980">
    <property type="entry name" value="FERM_PH-like_C"/>
</dbReference>
<dbReference type="FunFam" id="1.20.80.10:FF:000003">
    <property type="entry name" value="Tyrosine-protein phosphatase non-receptor type 4"/>
    <property type="match status" value="1"/>
</dbReference>
<feature type="compositionally biased region" description="Basic residues" evidence="5">
    <location>
        <begin position="430"/>
        <end position="449"/>
    </location>
</feature>
<dbReference type="Gene3D" id="2.30.29.30">
    <property type="entry name" value="Pleckstrin-homology domain (PH domain)/Phosphotyrosine-binding domain (PTB)"/>
    <property type="match status" value="1"/>
</dbReference>
<dbReference type="AlphaFoldDB" id="A0A6A4JMG1"/>
<proteinExistence type="predicted"/>
<comment type="caution">
    <text evidence="6">The sequence shown here is derived from an EMBL/GenBank/DDBJ whole genome shotgun (WGS) entry which is preliminary data.</text>
</comment>
<evidence type="ECO:0000256" key="1">
    <source>
        <dbReference type="ARBA" id="ARBA00004282"/>
    </source>
</evidence>
<organism evidence="6 7">
    <name type="scientific">Apolygus lucorum</name>
    <name type="common">Small green plant bug</name>
    <name type="synonym">Lygocoris lucorum</name>
    <dbReference type="NCBI Taxonomy" id="248454"/>
    <lineage>
        <taxon>Eukaryota</taxon>
        <taxon>Metazoa</taxon>
        <taxon>Ecdysozoa</taxon>
        <taxon>Arthropoda</taxon>
        <taxon>Hexapoda</taxon>
        <taxon>Insecta</taxon>
        <taxon>Pterygota</taxon>
        <taxon>Neoptera</taxon>
        <taxon>Paraneoptera</taxon>
        <taxon>Hemiptera</taxon>
        <taxon>Heteroptera</taxon>
        <taxon>Panheteroptera</taxon>
        <taxon>Cimicomorpha</taxon>
        <taxon>Miridae</taxon>
        <taxon>Mirini</taxon>
        <taxon>Apolygus</taxon>
    </lineage>
</organism>
<comment type="subcellular location">
    <subcellularLocation>
        <location evidence="1">Cell junction</location>
    </subcellularLocation>
    <subcellularLocation>
        <location evidence="2">Cytoplasm</location>
    </subcellularLocation>
</comment>
<dbReference type="CDD" id="cd14473">
    <property type="entry name" value="FERM_B-lobe"/>
    <property type="match status" value="1"/>
</dbReference>
<keyword evidence="4" id="KW-0965">Cell junction</keyword>
<dbReference type="SUPFAM" id="SSF54236">
    <property type="entry name" value="Ubiquitin-like"/>
    <property type="match status" value="1"/>
</dbReference>
<dbReference type="EMBL" id="WIXP02000011">
    <property type="protein sequence ID" value="KAF6202656.1"/>
    <property type="molecule type" value="Genomic_DNA"/>
</dbReference>
<dbReference type="PROSITE" id="PS50057">
    <property type="entry name" value="FERM_3"/>
    <property type="match status" value="1"/>
</dbReference>
<dbReference type="InterPro" id="IPR018979">
    <property type="entry name" value="FERM_N"/>
</dbReference>
<dbReference type="InterPro" id="IPR019749">
    <property type="entry name" value="Band_41_domain"/>
</dbReference>
<name>A0A6A4JMG1_APOLU</name>
<dbReference type="GO" id="GO:0009887">
    <property type="term" value="P:animal organ morphogenesis"/>
    <property type="evidence" value="ECO:0007669"/>
    <property type="project" value="UniProtKB-ARBA"/>
</dbReference>
<dbReference type="Pfam" id="PF09379">
    <property type="entry name" value="FERM_N"/>
    <property type="match status" value="1"/>
</dbReference>
<dbReference type="Proteomes" id="UP000466442">
    <property type="component" value="Unassembled WGS sequence"/>
</dbReference>
<dbReference type="OrthoDB" id="6235974at2759"/>
<dbReference type="SMART" id="SM00295">
    <property type="entry name" value="B41"/>
    <property type="match status" value="1"/>
</dbReference>
<evidence type="ECO:0000313" key="7">
    <source>
        <dbReference type="Proteomes" id="UP000466442"/>
    </source>
</evidence>
<feature type="compositionally biased region" description="Low complexity" evidence="5">
    <location>
        <begin position="381"/>
        <end position="412"/>
    </location>
</feature>
<feature type="region of interest" description="Disordered" evidence="5">
    <location>
        <begin position="344"/>
        <end position="455"/>
    </location>
</feature>
<dbReference type="PANTHER" id="PTHR23280">
    <property type="entry name" value="4.1 G PROTEIN"/>
    <property type="match status" value="1"/>
</dbReference>
<dbReference type="SUPFAM" id="SSF47031">
    <property type="entry name" value="Second domain of FERM"/>
    <property type="match status" value="1"/>
</dbReference>
<feature type="compositionally biased region" description="Basic and acidic residues" evidence="5">
    <location>
        <begin position="513"/>
        <end position="523"/>
    </location>
</feature>
<dbReference type="CDD" id="cd13186">
    <property type="entry name" value="FERM_C_NBL4_NBL5"/>
    <property type="match status" value="1"/>
</dbReference>
<dbReference type="InterPro" id="IPR014352">
    <property type="entry name" value="FERM/acyl-CoA-bd_prot_sf"/>
</dbReference>
<dbReference type="InterPro" id="IPR019747">
    <property type="entry name" value="FERM_CS"/>
</dbReference>
<dbReference type="GO" id="GO:0070161">
    <property type="term" value="C:anchoring junction"/>
    <property type="evidence" value="ECO:0007669"/>
    <property type="project" value="UniProtKB-SubCell"/>
</dbReference>
<dbReference type="GO" id="GO:0005737">
    <property type="term" value="C:cytoplasm"/>
    <property type="evidence" value="ECO:0007669"/>
    <property type="project" value="UniProtKB-SubCell"/>
</dbReference>